<reference evidence="2 3" key="1">
    <citation type="journal article" date="2014" name="Proc. Natl. Acad. Sci. U.S.A.">
        <title>Trajectory and genomic determinants of fungal-pathogen speciation and host adaptation.</title>
        <authorList>
            <person name="Hu X."/>
            <person name="Xiao G."/>
            <person name="Zheng P."/>
            <person name="Shang Y."/>
            <person name="Su Y."/>
            <person name="Zhang X."/>
            <person name="Liu X."/>
            <person name="Zhan S."/>
            <person name="St Leger R.J."/>
            <person name="Wang C."/>
        </authorList>
    </citation>
    <scope>NUCLEOTIDE SEQUENCE [LARGE SCALE GENOMIC DNA]</scope>
    <source>
        <strain evidence="2 3">ARSEF 549</strain>
    </source>
</reference>
<keyword evidence="3" id="KW-1185">Reference proteome</keyword>
<comment type="caution">
    <text evidence="2">The sequence shown here is derived from an EMBL/GenBank/DDBJ whole genome shotgun (WGS) entry which is preliminary data.</text>
</comment>
<name>A0A0B4EXB0_METAF</name>
<dbReference type="CDD" id="cd01299">
    <property type="entry name" value="Met_dep_hydrolase_A"/>
    <property type="match status" value="1"/>
</dbReference>
<accession>A0A0B4EXB0</accession>
<dbReference type="VEuPathDB" id="FungiDB:MAN_09870"/>
<dbReference type="HOGENOM" id="CLU_023620_1_0_1"/>
<dbReference type="InterPro" id="IPR051781">
    <property type="entry name" value="Metallo-dep_Hydrolase"/>
</dbReference>
<dbReference type="Gene3D" id="2.30.40.10">
    <property type="entry name" value="Urease, subunit C, domain 1"/>
    <property type="match status" value="2"/>
</dbReference>
<dbReference type="PANTHER" id="PTHR43135:SF3">
    <property type="entry name" value="ALPHA-D-RIBOSE 1-METHYLPHOSPHONATE 5-TRIPHOSPHATE DIPHOSPHATASE"/>
    <property type="match status" value="1"/>
</dbReference>
<dbReference type="OrthoDB" id="5595695at2759"/>
<dbReference type="Gene3D" id="3.20.20.140">
    <property type="entry name" value="Metal-dependent hydrolases"/>
    <property type="match status" value="1"/>
</dbReference>
<dbReference type="Pfam" id="PF01979">
    <property type="entry name" value="Amidohydro_1"/>
    <property type="match status" value="1"/>
</dbReference>
<organism evidence="2 3">
    <name type="scientific">Metarhizium anisopliae (strain ARSEF 549)</name>
    <dbReference type="NCBI Taxonomy" id="3151832"/>
    <lineage>
        <taxon>Eukaryota</taxon>
        <taxon>Fungi</taxon>
        <taxon>Dikarya</taxon>
        <taxon>Ascomycota</taxon>
        <taxon>Pezizomycotina</taxon>
        <taxon>Sordariomycetes</taxon>
        <taxon>Hypocreomycetidae</taxon>
        <taxon>Hypocreales</taxon>
        <taxon>Clavicipitaceae</taxon>
        <taxon>Metarhizium</taxon>
    </lineage>
</organism>
<evidence type="ECO:0000259" key="1">
    <source>
        <dbReference type="Pfam" id="PF01979"/>
    </source>
</evidence>
<proteinExistence type="predicted"/>
<dbReference type="SUPFAM" id="SSF51556">
    <property type="entry name" value="Metallo-dependent hydrolases"/>
    <property type="match status" value="1"/>
</dbReference>
<dbReference type="InterPro" id="IPR057744">
    <property type="entry name" value="OTAase-like"/>
</dbReference>
<dbReference type="EMBL" id="AZNF01000019">
    <property type="protein sequence ID" value="KID60337.1"/>
    <property type="molecule type" value="Genomic_DNA"/>
</dbReference>
<feature type="non-terminal residue" evidence="2">
    <location>
        <position position="1"/>
    </location>
</feature>
<dbReference type="GO" id="GO:0016810">
    <property type="term" value="F:hydrolase activity, acting on carbon-nitrogen (but not peptide) bonds"/>
    <property type="evidence" value="ECO:0007669"/>
    <property type="project" value="InterPro"/>
</dbReference>
<dbReference type="InterPro" id="IPR011059">
    <property type="entry name" value="Metal-dep_hydrolase_composite"/>
</dbReference>
<dbReference type="PANTHER" id="PTHR43135">
    <property type="entry name" value="ALPHA-D-RIBOSE 1-METHYLPHOSPHONATE 5-TRIPHOSPHATE DIPHOSPHATASE"/>
    <property type="match status" value="1"/>
</dbReference>
<dbReference type="AlphaFoldDB" id="A0A0B4EXB0"/>
<gene>
    <name evidence="2" type="ORF">MAN_09870</name>
</gene>
<feature type="domain" description="Amidohydrolase-related" evidence="1">
    <location>
        <begin position="60"/>
        <end position="417"/>
    </location>
</feature>
<protein>
    <submittedName>
        <fullName evidence="2">Amidohydrolase</fullName>
    </submittedName>
</protein>
<dbReference type="SUPFAM" id="SSF51338">
    <property type="entry name" value="Composite domain of metallo-dependent hydrolases"/>
    <property type="match status" value="1"/>
</dbReference>
<sequence>MELKTITVHAGTIFDSKAKKFKENVSITVDPGTGSIVHLLQWDTGAANIREGDIDLRDKIVMPGFVDAHTHIFLHAYKERPSLEQMRDESIVERTIRATNHVRRALLSGYTTYRDLGTEGMASFDTNVRDAINRGLIPGPRLFVATECLASTGSYQLRSENTANGASGPRISDPCDGPVSCRAAVRRRVAAGADIIKFYADYSRQAMRFPAVETHGSSIPVQFPPRNPNPAIVMFNQDEMEAMVEEAHLAGLPVACHANTAEGAAMAAKAGVTSIEHGNLMTTEVFMAMQRSGTIFVPTLAVMELLRKPDLARLQRNVRQAFDMGVRLAAGGDTGAFNHGEGTREMELMMEAGIPVEDVLEACMVGGWESCGKDSCGYRFGWFEEGNRADIIALDADPRVDGRALRKVSFVMKDGKVWKSGGVAVGVAE</sequence>
<dbReference type="InterPro" id="IPR006680">
    <property type="entry name" value="Amidohydro-rel"/>
</dbReference>
<evidence type="ECO:0000313" key="2">
    <source>
        <dbReference type="EMBL" id="KID60337.1"/>
    </source>
</evidence>
<dbReference type="Proteomes" id="UP000031186">
    <property type="component" value="Unassembled WGS sequence"/>
</dbReference>
<dbReference type="InterPro" id="IPR032466">
    <property type="entry name" value="Metal_Hydrolase"/>
</dbReference>
<evidence type="ECO:0000313" key="3">
    <source>
        <dbReference type="Proteomes" id="UP000031186"/>
    </source>
</evidence>